<evidence type="ECO:0000313" key="3">
    <source>
        <dbReference type="Proteomes" id="UP000011607"/>
    </source>
</evidence>
<organism evidence="2 3">
    <name type="scientific">Halobiforma nitratireducens JCM 10879</name>
    <dbReference type="NCBI Taxonomy" id="1227454"/>
    <lineage>
        <taxon>Archaea</taxon>
        <taxon>Methanobacteriati</taxon>
        <taxon>Methanobacteriota</taxon>
        <taxon>Stenosarchaea group</taxon>
        <taxon>Halobacteria</taxon>
        <taxon>Halobacteriales</taxon>
        <taxon>Natrialbaceae</taxon>
        <taxon>Halobiforma</taxon>
    </lineage>
</organism>
<dbReference type="AlphaFoldDB" id="M0MMA1"/>
<dbReference type="EMBL" id="AOMA01000017">
    <property type="protein sequence ID" value="EMA45550.1"/>
    <property type="molecule type" value="Genomic_DNA"/>
</dbReference>
<name>M0MMA1_9EURY</name>
<protein>
    <recommendedName>
        <fullName evidence="1">Halobacterial output domain-containing protein</fullName>
    </recommendedName>
</protein>
<dbReference type="eggNOG" id="arCOG08980">
    <property type="taxonomic scope" value="Archaea"/>
</dbReference>
<dbReference type="InterPro" id="IPR040624">
    <property type="entry name" value="HalOD1"/>
</dbReference>
<proteinExistence type="predicted"/>
<dbReference type="Pfam" id="PF18545">
    <property type="entry name" value="HalOD1"/>
    <property type="match status" value="1"/>
</dbReference>
<accession>M0MMA1</accession>
<dbReference type="Proteomes" id="UP000011607">
    <property type="component" value="Unassembled WGS sequence"/>
</dbReference>
<comment type="caution">
    <text evidence="2">The sequence shown here is derived from an EMBL/GenBank/DDBJ whole genome shotgun (WGS) entry which is preliminary data.</text>
</comment>
<sequence>MHPALGTALDRIAATENFDPTALPPLYAAVDPEALTILLESPAPVTVRFEYANDAVVVGPDPQEVTATVTGLEGAR</sequence>
<reference evidence="2 3" key="1">
    <citation type="journal article" date="2014" name="PLoS Genet.">
        <title>Phylogenetically driven sequencing of extremely halophilic archaea reveals strategies for static and dynamic osmo-response.</title>
        <authorList>
            <person name="Becker E.A."/>
            <person name="Seitzer P.M."/>
            <person name="Tritt A."/>
            <person name="Larsen D."/>
            <person name="Krusor M."/>
            <person name="Yao A.I."/>
            <person name="Wu D."/>
            <person name="Madern D."/>
            <person name="Eisen J.A."/>
            <person name="Darling A.E."/>
            <person name="Facciotti M.T."/>
        </authorList>
    </citation>
    <scope>NUCLEOTIDE SEQUENCE [LARGE SCALE GENOMIC DNA]</scope>
    <source>
        <strain evidence="2 3">JCM 10879</strain>
    </source>
</reference>
<gene>
    <name evidence="2" type="ORF">C446_02235</name>
</gene>
<dbReference type="OrthoDB" id="221929at2157"/>
<evidence type="ECO:0000259" key="1">
    <source>
        <dbReference type="Pfam" id="PF18545"/>
    </source>
</evidence>
<keyword evidence="3" id="KW-1185">Reference proteome</keyword>
<feature type="domain" description="Halobacterial output" evidence="1">
    <location>
        <begin position="9"/>
        <end position="60"/>
    </location>
</feature>
<evidence type="ECO:0000313" key="2">
    <source>
        <dbReference type="EMBL" id="EMA45550.1"/>
    </source>
</evidence>
<dbReference type="RefSeq" id="WP_006671419.1">
    <property type="nucleotide sequence ID" value="NZ_AOMA01000017.1"/>
</dbReference>